<dbReference type="PANTHER" id="PTHR42734:SF17">
    <property type="entry name" value="METAL TRANSPORT SYSTEM ATP-BINDING PROTEIN TM_0124-RELATED"/>
    <property type="match status" value="1"/>
</dbReference>
<dbReference type="EMBL" id="CP046956">
    <property type="protein sequence ID" value="QTN01321.1"/>
    <property type="molecule type" value="Genomic_DNA"/>
</dbReference>
<evidence type="ECO:0000313" key="6">
    <source>
        <dbReference type="EMBL" id="QTN01321.1"/>
    </source>
</evidence>
<dbReference type="InterPro" id="IPR003593">
    <property type="entry name" value="AAA+_ATPase"/>
</dbReference>
<dbReference type="PROSITE" id="PS00211">
    <property type="entry name" value="ABC_TRANSPORTER_1"/>
    <property type="match status" value="1"/>
</dbReference>
<dbReference type="Proteomes" id="UP000665043">
    <property type="component" value="Chromosome"/>
</dbReference>
<keyword evidence="4 6" id="KW-0067">ATP-binding</keyword>
<dbReference type="GO" id="GO:0005524">
    <property type="term" value="F:ATP binding"/>
    <property type="evidence" value="ECO:0007669"/>
    <property type="project" value="UniProtKB-KW"/>
</dbReference>
<dbReference type="Gene3D" id="3.40.50.300">
    <property type="entry name" value="P-loop containing nucleotide triphosphate hydrolases"/>
    <property type="match status" value="1"/>
</dbReference>
<dbReference type="InterPro" id="IPR003439">
    <property type="entry name" value="ABC_transporter-like_ATP-bd"/>
</dbReference>
<feature type="domain" description="ABC transporter" evidence="5">
    <location>
        <begin position="6"/>
        <end position="247"/>
    </location>
</feature>
<dbReference type="SMART" id="SM00382">
    <property type="entry name" value="AAA"/>
    <property type="match status" value="1"/>
</dbReference>
<dbReference type="InterPro" id="IPR017871">
    <property type="entry name" value="ABC_transporter-like_CS"/>
</dbReference>
<dbReference type="PANTHER" id="PTHR42734">
    <property type="entry name" value="METAL TRANSPORT SYSTEM ATP-BINDING PROTEIN TM_0124-RELATED"/>
    <property type="match status" value="1"/>
</dbReference>
<accession>A0ABX7VZI7</accession>
<gene>
    <name evidence="6" type="ORF">ERJ70_00560</name>
</gene>
<sequence length="265" mass="29925">MQKEIIEAKQVTFQRDSRNILQKVDWRVSRGEHWVILGLNGSGKTSLLKIVTGYEWPTKGTVDVLGNRFGRTNLPELRKSIGWVSSSLDEQFLKRASDTALEVVISGKHASIGIYETVDDQDVFRAERLLEEMQMADFANRPFVKLSQGEKRRVIIARALMPDPEILILDEPCNGLDIYAKEQLLTTIQKMAVQKGGPTLLYVTHQLEEVIPAVTHALLINHGKVVAAGEKEKTLTDPLLTETFQVPVEVEWRASRPWLKIKSTL</sequence>
<evidence type="ECO:0000256" key="3">
    <source>
        <dbReference type="ARBA" id="ARBA00022741"/>
    </source>
</evidence>
<dbReference type="InterPro" id="IPR027417">
    <property type="entry name" value="P-loop_NTPase"/>
</dbReference>
<dbReference type="SUPFAM" id="SSF52540">
    <property type="entry name" value="P-loop containing nucleoside triphosphate hydrolases"/>
    <property type="match status" value="1"/>
</dbReference>
<protein>
    <submittedName>
        <fullName evidence="6">ATP-binding cassette domain-containing protein</fullName>
    </submittedName>
</protein>
<proteinExistence type="inferred from homology"/>
<reference evidence="6 7" key="1">
    <citation type="submission" date="2019-12" db="EMBL/GenBank/DDBJ databases">
        <title>The whole genome sequencing of a strain isolated from a Mars analog, Dalangtan Playa.</title>
        <authorList>
            <person name="Huang T."/>
        </authorList>
    </citation>
    <scope>NUCLEOTIDE SEQUENCE [LARGE SCALE GENOMIC DNA]</scope>
    <source>
        <strain evidence="6 7">DP4-553-S</strain>
    </source>
</reference>
<keyword evidence="7" id="KW-1185">Reference proteome</keyword>
<dbReference type="PROSITE" id="PS50893">
    <property type="entry name" value="ABC_TRANSPORTER_2"/>
    <property type="match status" value="1"/>
</dbReference>
<organism evidence="6 7">
    <name type="scientific">Sediminibacillus dalangtanensis</name>
    <dbReference type="NCBI Taxonomy" id="2729421"/>
    <lineage>
        <taxon>Bacteria</taxon>
        <taxon>Bacillati</taxon>
        <taxon>Bacillota</taxon>
        <taxon>Bacilli</taxon>
        <taxon>Bacillales</taxon>
        <taxon>Bacillaceae</taxon>
        <taxon>Sediminibacillus</taxon>
    </lineage>
</organism>
<evidence type="ECO:0000259" key="5">
    <source>
        <dbReference type="PROSITE" id="PS50893"/>
    </source>
</evidence>
<comment type="similarity">
    <text evidence="1">Belongs to the ABC transporter superfamily.</text>
</comment>
<evidence type="ECO:0000256" key="2">
    <source>
        <dbReference type="ARBA" id="ARBA00022448"/>
    </source>
</evidence>
<evidence type="ECO:0000256" key="1">
    <source>
        <dbReference type="ARBA" id="ARBA00005417"/>
    </source>
</evidence>
<keyword evidence="2" id="KW-0813">Transport</keyword>
<name>A0ABX7VZI7_9BACI</name>
<keyword evidence="3" id="KW-0547">Nucleotide-binding</keyword>
<evidence type="ECO:0000313" key="7">
    <source>
        <dbReference type="Proteomes" id="UP000665043"/>
    </source>
</evidence>
<dbReference type="InterPro" id="IPR050153">
    <property type="entry name" value="Metal_Ion_Import_ABC"/>
</dbReference>
<dbReference type="Pfam" id="PF00005">
    <property type="entry name" value="ABC_tran"/>
    <property type="match status" value="1"/>
</dbReference>
<evidence type="ECO:0000256" key="4">
    <source>
        <dbReference type="ARBA" id="ARBA00022840"/>
    </source>
</evidence>